<comment type="caution">
    <text evidence="1">The sequence shown here is derived from an EMBL/GenBank/DDBJ whole genome shotgun (WGS) entry which is preliminary data.</text>
</comment>
<keyword evidence="2" id="KW-1185">Reference proteome</keyword>
<reference evidence="1" key="1">
    <citation type="submission" date="2020-08" db="EMBL/GenBank/DDBJ databases">
        <title>Genome public.</title>
        <authorList>
            <person name="Liu C."/>
            <person name="Sun Q."/>
        </authorList>
    </citation>
    <scope>NUCLEOTIDE SEQUENCE</scope>
    <source>
        <strain evidence="1">NSJ-40</strain>
    </source>
</reference>
<organism evidence="1 2">
    <name type="scientific">Yeguia hominis</name>
    <dbReference type="NCBI Taxonomy" id="2763662"/>
    <lineage>
        <taxon>Bacteria</taxon>
        <taxon>Bacillati</taxon>
        <taxon>Bacillota</taxon>
        <taxon>Clostridia</taxon>
        <taxon>Eubacteriales</taxon>
        <taxon>Yeguiaceae</taxon>
        <taxon>Yeguia</taxon>
    </lineage>
</organism>
<dbReference type="Gene3D" id="3.40.50.720">
    <property type="entry name" value="NAD(P)-binding Rossmann-like Domain"/>
    <property type="match status" value="1"/>
</dbReference>
<sequence length="316" mass="35344">MPNFTPADKRTIYFIGVTTEKSSIMRVFPRWAEEALGLKDVCIKGIDLPIHGPRECYRETVAFIRDDPLSEGALVTTHKLDLLNACKDMFDVLDPYAEALEEISSISKKDGKLIGHAKDPISSGLALECFVPENHWIDHPEAEVLLLGAGGSSLAMSMYFTRKDHGKNVPKKITIANRSTPRLEDAKAKLKDCEKATEFAFVHNPTPEGNDKTMEALPPYSLVVNATGLGKDAPGSPITDNGIFPENALVWEINYRGELDFMHQAEKQKESRNLTIEDGWMYFIHGWTQVVAEVFHIPIVGETLNKCERIAFETRK</sequence>
<dbReference type="SUPFAM" id="SSF51735">
    <property type="entry name" value="NAD(P)-binding Rossmann-fold domains"/>
    <property type="match status" value="1"/>
</dbReference>
<name>A0A926HS48_9FIRM</name>
<dbReference type="Proteomes" id="UP000651482">
    <property type="component" value="Unassembled WGS sequence"/>
</dbReference>
<dbReference type="InterPro" id="IPR036291">
    <property type="entry name" value="NAD(P)-bd_dom_sf"/>
</dbReference>
<evidence type="ECO:0000313" key="1">
    <source>
        <dbReference type="EMBL" id="MBC8533450.1"/>
    </source>
</evidence>
<dbReference type="RefSeq" id="WP_249318831.1">
    <property type="nucleotide sequence ID" value="NZ_JACRSN010000006.1"/>
</dbReference>
<evidence type="ECO:0000313" key="2">
    <source>
        <dbReference type="Proteomes" id="UP000651482"/>
    </source>
</evidence>
<protein>
    <submittedName>
        <fullName evidence="1">Shikimate dehydrogenase</fullName>
    </submittedName>
</protein>
<gene>
    <name evidence="1" type="ORF">IAG03_05415</name>
</gene>
<accession>A0A926HS48</accession>
<dbReference type="EMBL" id="JACRSN010000006">
    <property type="protein sequence ID" value="MBC8533450.1"/>
    <property type="molecule type" value="Genomic_DNA"/>
</dbReference>
<dbReference type="AlphaFoldDB" id="A0A926HS48"/>
<proteinExistence type="predicted"/>